<feature type="signal peptide" evidence="11">
    <location>
        <begin position="1"/>
        <end position="30"/>
    </location>
</feature>
<proteinExistence type="inferred from homology"/>
<dbReference type="InterPro" id="IPR006101">
    <property type="entry name" value="Glyco_hydro_2"/>
</dbReference>
<comment type="similarity">
    <text evidence="3 10">Belongs to the glycosyl hydrolase 2 family.</text>
</comment>
<dbReference type="Pfam" id="PF16353">
    <property type="entry name" value="LacZ_4"/>
    <property type="match status" value="1"/>
</dbReference>
<dbReference type="InterPro" id="IPR023230">
    <property type="entry name" value="Glyco_hydro_2_CS"/>
</dbReference>
<sequence>MRTTKPIFKVKTKTLTFSFVFLIAINLIQAQQNDWENEAMFENNKMYARAASYSFKNAADALNGDREKARMRSLNGTWKFKYVGKSEDRPTDFMSKDFTGSDWSDIPVPSNWELEGFGQPIYSNIIYPFTPNILNIPKSQQTYMGPLPPRPPKIYRDNPVGSYYRDFEVPTEWKDESIIIHFGGVSSAFYVWVNGKKVGYNQGSRLAAEFDITDYVQPGTNRIAVQAFRWSDGSYLETQDMWRLSGIHREVMLMAQPKIALNDFFVRTKFDSKLQHAKLEIRPEIWVDGISPENLGGWKLTAQLFDADKKEVIDKPLSVSVESVYNERWAQRDITKFAMLESMISHPRKWSAEDPYLYRIVFTVENPSGEVVEARSHTIGFRKVEFSKDHELLINGEAVKLIGVNRHDHHPIHGKALKREDFRKDVELLKQFNFNAVRTSHYPNDPYFYELCNEYGIYVMDEANIECHHLGSFIPQQPNWTAPIVSRVIRMVERDKNHPSIISWSMGNEAGTGPAFAAAAGWIKDFDPSRFIHYEGAQGDPTHPDYKEGKEGQAVFRGPSHANPTDPKYVDVISRMYPDLPQLKHMATSPYINRPIIMCEYAHAMGNSIGNLNDYWDYIRTKPNIIGGFIWDMIDQGLEKTNDEGETFYAYGGDFGDAPNDENFCINGVFSPDRKPNPHAWECKYIFQPFAFEDADVKNGKVRVINRFSFTDLADYEVRWTLSENGKDLQSGVLSQQSVPAGKTGTLTVPFEKVSFNDNSEYWLRLSVHEKTNRLWTNKGYEIAKDQILLNPRTAHTSMVSTSRDDISVNEDNESVLINGKRFSAKVSKLNGQLISYTVNGKEMISSPLRPNFYRPPIDNDVRGASSKMFAQSSNVWKDMPNQLAKNSEVTFKKINNSIEIIVSQKSDKMVNLNTIYTFLNDGKILVKMDLDADESLPYLIRFGATMGVSDDLKNTSFYGRGPWENYLDRKLGAEIDEYSMNTDDLFYNYIKPQENANRCDVRWLKLKSTKKSGIQVNGSPEFGFSIWPYSSGNIEASRHPYDLKKQGFYTLNIDLMQMGIGETLSPTLPKYLLKSGTYKFEFVIQPIK</sequence>
<dbReference type="InterPro" id="IPR013783">
    <property type="entry name" value="Ig-like_fold"/>
</dbReference>
<dbReference type="GO" id="GO:0030246">
    <property type="term" value="F:carbohydrate binding"/>
    <property type="evidence" value="ECO:0007669"/>
    <property type="project" value="InterPro"/>
</dbReference>
<gene>
    <name evidence="13" type="primary">lacZ</name>
    <name evidence="13" type="ORF">GCM10007028_21780</name>
</gene>
<keyword evidence="8 10" id="KW-0326">Glycosidase</keyword>
<dbReference type="PROSITE" id="PS00608">
    <property type="entry name" value="GLYCOSYL_HYDROL_F2_2"/>
    <property type="match status" value="1"/>
</dbReference>
<evidence type="ECO:0000256" key="10">
    <source>
        <dbReference type="RuleBase" id="RU361154"/>
    </source>
</evidence>
<dbReference type="InterPro" id="IPR023232">
    <property type="entry name" value="Glyco_hydro_2_AS"/>
</dbReference>
<dbReference type="SUPFAM" id="SSF49785">
    <property type="entry name" value="Galactose-binding domain-like"/>
    <property type="match status" value="1"/>
</dbReference>
<evidence type="ECO:0000256" key="7">
    <source>
        <dbReference type="ARBA" id="ARBA00022837"/>
    </source>
</evidence>
<dbReference type="GO" id="GO:0009341">
    <property type="term" value="C:beta-galactosidase complex"/>
    <property type="evidence" value="ECO:0007669"/>
    <property type="project" value="InterPro"/>
</dbReference>
<dbReference type="Pfam" id="PF00703">
    <property type="entry name" value="Glyco_hydro_2"/>
    <property type="match status" value="1"/>
</dbReference>
<evidence type="ECO:0000256" key="6">
    <source>
        <dbReference type="ARBA" id="ARBA00022801"/>
    </source>
</evidence>
<dbReference type="InterPro" id="IPR032312">
    <property type="entry name" value="LacZ_4"/>
</dbReference>
<comment type="catalytic activity">
    <reaction evidence="1 10">
        <text>Hydrolysis of terminal non-reducing beta-D-galactose residues in beta-D-galactosides.</text>
        <dbReference type="EC" id="3.2.1.23"/>
    </reaction>
</comment>
<comment type="caution">
    <text evidence="13">The sequence shown here is derived from an EMBL/GenBank/DDBJ whole genome shotgun (WGS) entry which is preliminary data.</text>
</comment>
<accession>A0A918R1W7</accession>
<dbReference type="Gene3D" id="2.60.120.260">
    <property type="entry name" value="Galactose-binding domain-like"/>
    <property type="match status" value="1"/>
</dbReference>
<dbReference type="SUPFAM" id="SSF49303">
    <property type="entry name" value="beta-Galactosidase/glucuronidase domain"/>
    <property type="match status" value="2"/>
</dbReference>
<evidence type="ECO:0000259" key="12">
    <source>
        <dbReference type="SMART" id="SM01038"/>
    </source>
</evidence>
<keyword evidence="11" id="KW-0732">Signal</keyword>
<evidence type="ECO:0000313" key="14">
    <source>
        <dbReference type="Proteomes" id="UP000636004"/>
    </source>
</evidence>
<evidence type="ECO:0000256" key="8">
    <source>
        <dbReference type="ARBA" id="ARBA00023295"/>
    </source>
</evidence>
<comment type="cofactor">
    <cofactor evidence="2">
        <name>Ca(2+)</name>
        <dbReference type="ChEBI" id="CHEBI:29108"/>
    </cofactor>
</comment>
<keyword evidence="7" id="KW-0106">Calcium</keyword>
<reference evidence="13" key="1">
    <citation type="journal article" date="2014" name="Int. J. Syst. Evol. Microbiol.">
        <title>Complete genome sequence of Corynebacterium casei LMG S-19264T (=DSM 44701T), isolated from a smear-ripened cheese.</title>
        <authorList>
            <consortium name="US DOE Joint Genome Institute (JGI-PGF)"/>
            <person name="Walter F."/>
            <person name="Albersmeier A."/>
            <person name="Kalinowski J."/>
            <person name="Ruckert C."/>
        </authorList>
    </citation>
    <scope>NUCLEOTIDE SEQUENCE</scope>
    <source>
        <strain evidence="13">KCTC 12710</strain>
    </source>
</reference>
<dbReference type="Pfam" id="PF02929">
    <property type="entry name" value="Bgal_small_N"/>
    <property type="match status" value="1"/>
</dbReference>
<dbReference type="Gene3D" id="3.20.20.80">
    <property type="entry name" value="Glycosidases"/>
    <property type="match status" value="1"/>
</dbReference>
<evidence type="ECO:0000256" key="5">
    <source>
        <dbReference type="ARBA" id="ARBA00012756"/>
    </source>
</evidence>
<dbReference type="InterPro" id="IPR014718">
    <property type="entry name" value="GH-type_carb-bd"/>
</dbReference>
<dbReference type="SUPFAM" id="SSF74650">
    <property type="entry name" value="Galactose mutarotase-like"/>
    <property type="match status" value="1"/>
</dbReference>
<keyword evidence="14" id="KW-1185">Reference proteome</keyword>
<dbReference type="InterPro" id="IPR008979">
    <property type="entry name" value="Galactose-bd-like_sf"/>
</dbReference>
<organism evidence="13 14">
    <name type="scientific">Algibacter mikhailovii</name>
    <dbReference type="NCBI Taxonomy" id="425498"/>
    <lineage>
        <taxon>Bacteria</taxon>
        <taxon>Pseudomonadati</taxon>
        <taxon>Bacteroidota</taxon>
        <taxon>Flavobacteriia</taxon>
        <taxon>Flavobacteriales</taxon>
        <taxon>Flavobacteriaceae</taxon>
        <taxon>Algibacter</taxon>
    </lineage>
</organism>
<dbReference type="Gene3D" id="2.60.40.10">
    <property type="entry name" value="Immunoglobulins"/>
    <property type="match status" value="2"/>
</dbReference>
<feature type="domain" description="Beta galactosidase small chain/" evidence="12">
    <location>
        <begin position="817"/>
        <end position="1086"/>
    </location>
</feature>
<dbReference type="InterPro" id="IPR006102">
    <property type="entry name" value="Ig-like_GH2"/>
</dbReference>
<keyword evidence="6 10" id="KW-0378">Hydrolase</keyword>
<protein>
    <recommendedName>
        <fullName evidence="5 10">Beta-galactosidase</fullName>
        <ecNumber evidence="5 10">3.2.1.23</ecNumber>
    </recommendedName>
    <alternativeName>
        <fullName evidence="9 10">Lactase</fullName>
    </alternativeName>
</protein>
<dbReference type="PRINTS" id="PR00132">
    <property type="entry name" value="GLHYDRLASE2"/>
</dbReference>
<evidence type="ECO:0000256" key="9">
    <source>
        <dbReference type="ARBA" id="ARBA00032230"/>
    </source>
</evidence>
<reference evidence="13" key="2">
    <citation type="submission" date="2020-09" db="EMBL/GenBank/DDBJ databases">
        <authorList>
            <person name="Sun Q."/>
            <person name="Kim S."/>
        </authorList>
    </citation>
    <scope>NUCLEOTIDE SEQUENCE</scope>
    <source>
        <strain evidence="13">KCTC 12710</strain>
    </source>
</reference>
<dbReference type="PROSITE" id="PS00719">
    <property type="entry name" value="GLYCOSYL_HYDROL_F2_1"/>
    <property type="match status" value="1"/>
</dbReference>
<dbReference type="EC" id="3.2.1.23" evidence="5 10"/>
<evidence type="ECO:0000256" key="4">
    <source>
        <dbReference type="ARBA" id="ARBA00011245"/>
    </source>
</evidence>
<dbReference type="Proteomes" id="UP000636004">
    <property type="component" value="Unassembled WGS sequence"/>
</dbReference>
<dbReference type="InterPro" id="IPR011013">
    <property type="entry name" value="Gal_mutarotase_sf_dom"/>
</dbReference>
<dbReference type="SMART" id="SM01038">
    <property type="entry name" value="Bgal_small_N"/>
    <property type="match status" value="1"/>
</dbReference>
<evidence type="ECO:0000256" key="3">
    <source>
        <dbReference type="ARBA" id="ARBA00007401"/>
    </source>
</evidence>
<dbReference type="InterPro" id="IPR004199">
    <property type="entry name" value="B-gal_small/dom_5"/>
</dbReference>
<dbReference type="InterPro" id="IPR006104">
    <property type="entry name" value="Glyco_hydro_2_N"/>
</dbReference>
<feature type="chain" id="PRO_5037112351" description="Beta-galactosidase" evidence="11">
    <location>
        <begin position="31"/>
        <end position="1089"/>
    </location>
</feature>
<dbReference type="GO" id="GO:0005990">
    <property type="term" value="P:lactose catabolic process"/>
    <property type="evidence" value="ECO:0007669"/>
    <property type="project" value="TreeGrafter"/>
</dbReference>
<evidence type="ECO:0000256" key="11">
    <source>
        <dbReference type="SAM" id="SignalP"/>
    </source>
</evidence>
<comment type="subunit">
    <text evidence="4">Monomer.</text>
</comment>
<name>A0A918R1W7_9FLAO</name>
<dbReference type="SUPFAM" id="SSF51445">
    <property type="entry name" value="(Trans)glycosidases"/>
    <property type="match status" value="1"/>
</dbReference>
<dbReference type="RefSeq" id="WP_189360816.1">
    <property type="nucleotide sequence ID" value="NZ_BMWZ01000004.1"/>
</dbReference>
<evidence type="ECO:0000256" key="1">
    <source>
        <dbReference type="ARBA" id="ARBA00001412"/>
    </source>
</evidence>
<dbReference type="EMBL" id="BMWZ01000004">
    <property type="protein sequence ID" value="GGZ83431.1"/>
    <property type="molecule type" value="Genomic_DNA"/>
</dbReference>
<dbReference type="Gene3D" id="2.70.98.10">
    <property type="match status" value="1"/>
</dbReference>
<evidence type="ECO:0000313" key="13">
    <source>
        <dbReference type="EMBL" id="GGZ83431.1"/>
    </source>
</evidence>
<evidence type="ECO:0000256" key="2">
    <source>
        <dbReference type="ARBA" id="ARBA00001913"/>
    </source>
</evidence>
<dbReference type="InterPro" id="IPR006103">
    <property type="entry name" value="Glyco_hydro_2_cat"/>
</dbReference>
<dbReference type="InterPro" id="IPR036156">
    <property type="entry name" value="Beta-gal/glucu_dom_sf"/>
</dbReference>
<dbReference type="PANTHER" id="PTHR46323">
    <property type="entry name" value="BETA-GALACTOSIDASE"/>
    <property type="match status" value="1"/>
</dbReference>
<dbReference type="PANTHER" id="PTHR46323:SF2">
    <property type="entry name" value="BETA-GALACTOSIDASE"/>
    <property type="match status" value="1"/>
</dbReference>
<dbReference type="GO" id="GO:0004565">
    <property type="term" value="F:beta-galactosidase activity"/>
    <property type="evidence" value="ECO:0007669"/>
    <property type="project" value="UniProtKB-EC"/>
</dbReference>
<dbReference type="Pfam" id="PF02837">
    <property type="entry name" value="Glyco_hydro_2_N"/>
    <property type="match status" value="2"/>
</dbReference>
<dbReference type="InterPro" id="IPR050347">
    <property type="entry name" value="Bact_Beta-galactosidase"/>
</dbReference>
<dbReference type="AlphaFoldDB" id="A0A918R1W7"/>
<dbReference type="InterPro" id="IPR017853">
    <property type="entry name" value="GH"/>
</dbReference>
<dbReference type="Pfam" id="PF02836">
    <property type="entry name" value="Glyco_hydro_2_C"/>
    <property type="match status" value="1"/>
</dbReference>